<name>A0A1H3DDA7_9RHOB</name>
<dbReference type="STRING" id="564137.SAMN04488238_1137"/>
<comment type="similarity">
    <text evidence="2">Belongs to the bacterial solute-binding protein 5 family.</text>
</comment>
<dbReference type="Gene3D" id="3.10.105.10">
    <property type="entry name" value="Dipeptide-binding Protein, Domain 3"/>
    <property type="match status" value="1"/>
</dbReference>
<dbReference type="GO" id="GO:0015833">
    <property type="term" value="P:peptide transport"/>
    <property type="evidence" value="ECO:0007669"/>
    <property type="project" value="TreeGrafter"/>
</dbReference>
<dbReference type="InterPro" id="IPR039424">
    <property type="entry name" value="SBP_5"/>
</dbReference>
<organism evidence="7 8">
    <name type="scientific">Roseicitreum antarcticum</name>
    <dbReference type="NCBI Taxonomy" id="564137"/>
    <lineage>
        <taxon>Bacteria</taxon>
        <taxon>Pseudomonadati</taxon>
        <taxon>Pseudomonadota</taxon>
        <taxon>Alphaproteobacteria</taxon>
        <taxon>Rhodobacterales</taxon>
        <taxon>Paracoccaceae</taxon>
        <taxon>Roseicitreum</taxon>
    </lineage>
</organism>
<sequence length="517" mass="56595">MPRLHKILTAGAASLAMGTGAFAQAADDTIVVGLSADITTFEPAAISSRDNSNIARHIFGTLFSMDGDGVAQPDLANTLEISEDGLAYVYTLNEGLTCHDGEALTAEDAAYSFNRAADPENAFTGNTPGFVFSSIGFESAEALDELRVQINIAQKSQIAFGLIAEVFIHCMDSYEAMSLDEASSNPVGSGDYQITNWSRGSEVVLEAVEGAEVGFERIVWRIIPEASTRAAELMAGNVDIITNVAPDQLDVINNSGTAVVEPIQGTRRMYVGFNLSEAMADMPGAEAIANPDVRRALQYAVNVPGICTQLLNFECERMTGIVNPPNANQSLEPYPYDPEMAEQLLDEAGWPRGDDGTRFSIRFQAGQGRYLNDANVVQAVTQFLTDVGIDVELELMEWSSVFVPLIRERNAGPLFFLGSGGALWSPLYDMADLSTVSAGTNYTHWDDPRWFDRWADIAAAETEEETRVIIDEMLQVFYDDGPWLHMYFQPDFYGVSNRVNWQPRPDEKVYLFSAGLN</sequence>
<dbReference type="PIRSF" id="PIRSF002741">
    <property type="entry name" value="MppA"/>
    <property type="match status" value="1"/>
</dbReference>
<dbReference type="EMBL" id="FNOM01000013">
    <property type="protein sequence ID" value="SDX64381.1"/>
    <property type="molecule type" value="Genomic_DNA"/>
</dbReference>
<evidence type="ECO:0000256" key="4">
    <source>
        <dbReference type="ARBA" id="ARBA00022729"/>
    </source>
</evidence>
<dbReference type="AlphaFoldDB" id="A0A1H3DDA7"/>
<dbReference type="PANTHER" id="PTHR30290:SF9">
    <property type="entry name" value="OLIGOPEPTIDE-BINDING PROTEIN APPA"/>
    <property type="match status" value="1"/>
</dbReference>
<protein>
    <submittedName>
        <fullName evidence="7">Peptide/nickel transport system substrate-binding protein</fullName>
    </submittedName>
</protein>
<dbReference type="GO" id="GO:1904680">
    <property type="term" value="F:peptide transmembrane transporter activity"/>
    <property type="evidence" value="ECO:0007669"/>
    <property type="project" value="TreeGrafter"/>
</dbReference>
<reference evidence="7 8" key="1">
    <citation type="submission" date="2016-10" db="EMBL/GenBank/DDBJ databases">
        <authorList>
            <person name="de Groot N.N."/>
        </authorList>
    </citation>
    <scope>NUCLEOTIDE SEQUENCE [LARGE SCALE GENOMIC DNA]</scope>
    <source>
        <strain evidence="7 8">CGMCC 1.8894</strain>
    </source>
</reference>
<dbReference type="SUPFAM" id="SSF53850">
    <property type="entry name" value="Periplasmic binding protein-like II"/>
    <property type="match status" value="1"/>
</dbReference>
<evidence type="ECO:0000313" key="8">
    <source>
        <dbReference type="Proteomes" id="UP000198539"/>
    </source>
</evidence>
<dbReference type="OrthoDB" id="9803988at2"/>
<dbReference type="Proteomes" id="UP000198539">
    <property type="component" value="Unassembled WGS sequence"/>
</dbReference>
<proteinExistence type="inferred from homology"/>
<dbReference type="RefSeq" id="WP_092891761.1">
    <property type="nucleotide sequence ID" value="NZ_CP061498.1"/>
</dbReference>
<dbReference type="InterPro" id="IPR030678">
    <property type="entry name" value="Peptide/Ni-bd"/>
</dbReference>
<dbReference type="Gene3D" id="3.90.76.10">
    <property type="entry name" value="Dipeptide-binding Protein, Domain 1"/>
    <property type="match status" value="1"/>
</dbReference>
<evidence type="ECO:0000256" key="1">
    <source>
        <dbReference type="ARBA" id="ARBA00004418"/>
    </source>
</evidence>
<gene>
    <name evidence="7" type="ORF">SAMN04488238_1137</name>
</gene>
<dbReference type="CDD" id="cd00995">
    <property type="entry name" value="PBP2_NikA_DppA_OppA_like"/>
    <property type="match status" value="1"/>
</dbReference>
<evidence type="ECO:0000256" key="2">
    <source>
        <dbReference type="ARBA" id="ARBA00005695"/>
    </source>
</evidence>
<evidence type="ECO:0000259" key="6">
    <source>
        <dbReference type="Pfam" id="PF00496"/>
    </source>
</evidence>
<feature type="domain" description="Solute-binding protein family 5" evidence="6">
    <location>
        <begin position="72"/>
        <end position="434"/>
    </location>
</feature>
<comment type="subcellular location">
    <subcellularLocation>
        <location evidence="1">Periplasm</location>
    </subcellularLocation>
</comment>
<evidence type="ECO:0000313" key="7">
    <source>
        <dbReference type="EMBL" id="SDX64381.1"/>
    </source>
</evidence>
<feature type="chain" id="PRO_5011581341" evidence="5">
    <location>
        <begin position="26"/>
        <end position="517"/>
    </location>
</feature>
<dbReference type="GO" id="GO:0030288">
    <property type="term" value="C:outer membrane-bounded periplasmic space"/>
    <property type="evidence" value="ECO:0007669"/>
    <property type="project" value="UniProtKB-ARBA"/>
</dbReference>
<dbReference type="GO" id="GO:0043190">
    <property type="term" value="C:ATP-binding cassette (ABC) transporter complex"/>
    <property type="evidence" value="ECO:0007669"/>
    <property type="project" value="InterPro"/>
</dbReference>
<accession>A0A1H3DDA7</accession>
<dbReference type="Pfam" id="PF00496">
    <property type="entry name" value="SBP_bac_5"/>
    <property type="match status" value="1"/>
</dbReference>
<dbReference type="PANTHER" id="PTHR30290">
    <property type="entry name" value="PERIPLASMIC BINDING COMPONENT OF ABC TRANSPORTER"/>
    <property type="match status" value="1"/>
</dbReference>
<keyword evidence="3" id="KW-0813">Transport</keyword>
<evidence type="ECO:0000256" key="3">
    <source>
        <dbReference type="ARBA" id="ARBA00022448"/>
    </source>
</evidence>
<dbReference type="Gene3D" id="3.40.190.10">
    <property type="entry name" value="Periplasmic binding protein-like II"/>
    <property type="match status" value="1"/>
</dbReference>
<keyword evidence="4 5" id="KW-0732">Signal</keyword>
<keyword evidence="8" id="KW-1185">Reference proteome</keyword>
<feature type="signal peptide" evidence="5">
    <location>
        <begin position="1"/>
        <end position="25"/>
    </location>
</feature>
<dbReference type="InterPro" id="IPR000914">
    <property type="entry name" value="SBP_5_dom"/>
</dbReference>
<evidence type="ECO:0000256" key="5">
    <source>
        <dbReference type="SAM" id="SignalP"/>
    </source>
</evidence>